<dbReference type="OrthoDB" id="29815at2"/>
<comment type="caution">
    <text evidence="2">The sequence shown here is derived from an EMBL/GenBank/DDBJ whole genome shotgun (WGS) entry which is preliminary data.</text>
</comment>
<dbReference type="EMBL" id="NPEU01000292">
    <property type="protein sequence ID" value="RAI34764.1"/>
    <property type="molecule type" value="Genomic_DNA"/>
</dbReference>
<evidence type="ECO:0000256" key="1">
    <source>
        <dbReference type="SAM" id="MobiDB-lite"/>
    </source>
</evidence>
<dbReference type="Proteomes" id="UP000248863">
    <property type="component" value="Unassembled WGS sequence"/>
</dbReference>
<sequence>MKTQGRLRLEDSQIETADRLLKLAAVATKAAAVTLALLQARDGIGCRAGRHRVHGPRARRARRPRCRLSRQDRTAEKLAPTPQSRLGRWIIARLGGWDGYPSSRPPGPITFRHGLEQFKIHAAAAAIGNLCMP</sequence>
<organism evidence="2 3">
    <name type="scientific">Rhodoplanes elegans</name>
    <dbReference type="NCBI Taxonomy" id="29408"/>
    <lineage>
        <taxon>Bacteria</taxon>
        <taxon>Pseudomonadati</taxon>
        <taxon>Pseudomonadota</taxon>
        <taxon>Alphaproteobacteria</taxon>
        <taxon>Hyphomicrobiales</taxon>
        <taxon>Nitrobacteraceae</taxon>
        <taxon>Rhodoplanes</taxon>
    </lineage>
</organism>
<dbReference type="Gene3D" id="1.10.740.10">
    <property type="entry name" value="Transferase Inhibitor Protein From Tn5, Chain"/>
    <property type="match status" value="1"/>
</dbReference>
<accession>A0A327K9R0</accession>
<keyword evidence="3" id="KW-1185">Reference proteome</keyword>
<protein>
    <submittedName>
        <fullName evidence="2">Uncharacterized protein</fullName>
    </submittedName>
</protein>
<evidence type="ECO:0000313" key="3">
    <source>
        <dbReference type="Proteomes" id="UP000248863"/>
    </source>
</evidence>
<evidence type="ECO:0000313" key="2">
    <source>
        <dbReference type="EMBL" id="RAI34764.1"/>
    </source>
</evidence>
<dbReference type="AlphaFoldDB" id="A0A327K9R0"/>
<feature type="region of interest" description="Disordered" evidence="1">
    <location>
        <begin position="48"/>
        <end position="81"/>
    </location>
</feature>
<reference evidence="2 3" key="1">
    <citation type="submission" date="2017-07" db="EMBL/GenBank/DDBJ databases">
        <title>Draft Genome Sequences of Select Purple Nonsulfur Bacteria.</title>
        <authorList>
            <person name="Lasarre B."/>
            <person name="Mckinlay J.B."/>
        </authorList>
    </citation>
    <scope>NUCLEOTIDE SEQUENCE [LARGE SCALE GENOMIC DNA]</scope>
    <source>
        <strain evidence="2 3">DSM 11907</strain>
    </source>
</reference>
<dbReference type="InterPro" id="IPR014737">
    <property type="entry name" value="Transposase_Tn5-like_C"/>
</dbReference>
<gene>
    <name evidence="2" type="ORF">CH338_20355</name>
</gene>
<name>A0A327K9R0_9BRAD</name>
<feature type="compositionally biased region" description="Basic residues" evidence="1">
    <location>
        <begin position="48"/>
        <end position="68"/>
    </location>
</feature>
<dbReference type="RefSeq" id="WP_111358944.1">
    <property type="nucleotide sequence ID" value="NZ_NPEU01000292.1"/>
</dbReference>
<proteinExistence type="predicted"/>